<dbReference type="Pfam" id="PF23341">
    <property type="entry name" value="PEP5_VPS11_N"/>
    <property type="match status" value="1"/>
</dbReference>
<evidence type="ECO:0000256" key="5">
    <source>
        <dbReference type="ARBA" id="ARBA00022833"/>
    </source>
</evidence>
<evidence type="ECO:0000259" key="11">
    <source>
        <dbReference type="PROSITE" id="PS50089"/>
    </source>
</evidence>
<dbReference type="InterPro" id="IPR057307">
    <property type="entry name" value="PEP5_VPS11_N"/>
</dbReference>
<evidence type="ECO:0000256" key="2">
    <source>
        <dbReference type="ARBA" id="ARBA00022448"/>
    </source>
</evidence>
<dbReference type="Gene3D" id="3.30.40.10">
    <property type="entry name" value="Zinc/RING finger domain, C3HC4 (zinc finger)"/>
    <property type="match status" value="1"/>
</dbReference>
<dbReference type="SUPFAM" id="SSF57850">
    <property type="entry name" value="RING/U-box"/>
    <property type="match status" value="1"/>
</dbReference>
<evidence type="ECO:0000256" key="9">
    <source>
        <dbReference type="PIRNR" id="PIRNR007860"/>
    </source>
</evidence>
<dbReference type="PANTHER" id="PTHR23323">
    <property type="entry name" value="VACUOLAR PROTEIN SORTING-ASSOCIATED PROTEIN"/>
    <property type="match status" value="1"/>
</dbReference>
<evidence type="ECO:0000256" key="1">
    <source>
        <dbReference type="ARBA" id="ARBA00007070"/>
    </source>
</evidence>
<comment type="subcellular location">
    <subcellularLocation>
        <location evidence="8">Endomembrane system</location>
        <topology evidence="8">Peripheral membrane protein</topology>
        <orientation evidence="8">Cytoplasmic side</orientation>
    </subcellularLocation>
    <subcellularLocation>
        <location evidence="9">Vacuole membrane</location>
        <topology evidence="9">Peripheral membrane protein</topology>
        <orientation evidence="9">Cytoplasmic side</orientation>
    </subcellularLocation>
</comment>
<dbReference type="GO" id="GO:0006904">
    <property type="term" value="P:vesicle docking involved in exocytosis"/>
    <property type="evidence" value="ECO:0007669"/>
    <property type="project" value="TreeGrafter"/>
</dbReference>
<comment type="subunit">
    <text evidence="9">Component of the homotypic vacuole fusion and vacuole protein sorting (HOPS) complex. Component of the class C core vacuole/endosome tethering (CORVET) complex.</text>
</comment>
<keyword evidence="7 9" id="KW-0472">Membrane</keyword>
<dbReference type="GO" id="GO:0030897">
    <property type="term" value="C:HOPS complex"/>
    <property type="evidence" value="ECO:0007669"/>
    <property type="project" value="UniProtKB-UniRule"/>
</dbReference>
<dbReference type="GO" id="GO:0006886">
    <property type="term" value="P:intracellular protein transport"/>
    <property type="evidence" value="ECO:0007669"/>
    <property type="project" value="UniProtKB-UniRule"/>
</dbReference>
<evidence type="ECO:0000256" key="6">
    <source>
        <dbReference type="ARBA" id="ARBA00022927"/>
    </source>
</evidence>
<protein>
    <recommendedName>
        <fullName evidence="9">E3 ubiquitin-protein ligase PEP5</fullName>
        <ecNumber evidence="9">2.3.2.27</ecNumber>
    </recommendedName>
</protein>
<proteinExistence type="inferred from homology"/>
<comment type="caution">
    <text evidence="12">The sequence shown here is derived from an EMBL/GenBank/DDBJ whole genome shotgun (WGS) entry which is preliminary data.</text>
</comment>
<evidence type="ECO:0000256" key="4">
    <source>
        <dbReference type="ARBA" id="ARBA00022771"/>
    </source>
</evidence>
<dbReference type="EC" id="2.3.2.27" evidence="9"/>
<dbReference type="InterPro" id="IPR015943">
    <property type="entry name" value="WD40/YVTN_repeat-like_dom_sf"/>
</dbReference>
<dbReference type="GO" id="GO:0000329">
    <property type="term" value="C:fungal-type vacuole membrane"/>
    <property type="evidence" value="ECO:0007669"/>
    <property type="project" value="UniProtKB-UniRule"/>
</dbReference>
<dbReference type="GO" id="GO:0048284">
    <property type="term" value="P:organelle fusion"/>
    <property type="evidence" value="ECO:0007669"/>
    <property type="project" value="TreeGrafter"/>
</dbReference>
<evidence type="ECO:0000256" key="7">
    <source>
        <dbReference type="ARBA" id="ARBA00023136"/>
    </source>
</evidence>
<dbReference type="GO" id="GO:0061630">
    <property type="term" value="F:ubiquitin protein ligase activity"/>
    <property type="evidence" value="ECO:0007669"/>
    <property type="project" value="UniProtKB-EC"/>
</dbReference>
<dbReference type="Pfam" id="PF23356">
    <property type="entry name" value="TPR_PEP5_VPS11"/>
    <property type="match status" value="2"/>
</dbReference>
<evidence type="ECO:0000313" key="13">
    <source>
        <dbReference type="Proteomes" id="UP000790833"/>
    </source>
</evidence>
<dbReference type="SUPFAM" id="SSF50978">
    <property type="entry name" value="WD40 repeat-like"/>
    <property type="match status" value="1"/>
</dbReference>
<dbReference type="InterPro" id="IPR016528">
    <property type="entry name" value="VPS11"/>
</dbReference>
<keyword evidence="9" id="KW-0808">Transferase</keyword>
<dbReference type="GeneID" id="66117669"/>
<feature type="domain" description="RING-type" evidence="11">
    <location>
        <begin position="926"/>
        <end position="971"/>
    </location>
</feature>
<organism evidence="12 13">
    <name type="scientific">Scheffersomyces spartinae</name>
    <dbReference type="NCBI Taxonomy" id="45513"/>
    <lineage>
        <taxon>Eukaryota</taxon>
        <taxon>Fungi</taxon>
        <taxon>Dikarya</taxon>
        <taxon>Ascomycota</taxon>
        <taxon>Saccharomycotina</taxon>
        <taxon>Pichiomycetes</taxon>
        <taxon>Debaryomycetaceae</taxon>
        <taxon>Scheffersomyces</taxon>
    </lineage>
</organism>
<dbReference type="RefSeq" id="XP_043050166.1">
    <property type="nucleotide sequence ID" value="XM_043194969.1"/>
</dbReference>
<dbReference type="PANTHER" id="PTHR23323:SF24">
    <property type="entry name" value="VACUOLAR PROTEIN SORTING-ASSOCIATED PROTEIN 11 HOMOLOG"/>
    <property type="match status" value="1"/>
</dbReference>
<keyword evidence="5" id="KW-0862">Zinc</keyword>
<keyword evidence="9" id="KW-0833">Ubl conjugation pathway</keyword>
<comment type="similarity">
    <text evidence="1 9">Belongs to the VPS11 family.</text>
</comment>
<dbReference type="GO" id="GO:0033263">
    <property type="term" value="C:CORVET complex"/>
    <property type="evidence" value="ECO:0007669"/>
    <property type="project" value="UniProtKB-UniRule"/>
</dbReference>
<dbReference type="AlphaFoldDB" id="A0A9P7VC57"/>
<dbReference type="SMART" id="SM00184">
    <property type="entry name" value="RING"/>
    <property type="match status" value="1"/>
</dbReference>
<dbReference type="InterPro" id="IPR013083">
    <property type="entry name" value="Znf_RING/FYVE/PHD"/>
</dbReference>
<keyword evidence="6 9" id="KW-0653">Protein transport</keyword>
<dbReference type="GO" id="GO:0007033">
    <property type="term" value="P:vacuole organization"/>
    <property type="evidence" value="ECO:0007669"/>
    <property type="project" value="TreeGrafter"/>
</dbReference>
<dbReference type="GO" id="GO:0007032">
    <property type="term" value="P:endosome organization"/>
    <property type="evidence" value="ECO:0007669"/>
    <property type="project" value="TreeGrafter"/>
</dbReference>
<keyword evidence="2 9" id="KW-0813">Transport</keyword>
<reference evidence="12" key="1">
    <citation type="submission" date="2021-03" db="EMBL/GenBank/DDBJ databases">
        <authorList>
            <person name="Palmer J.M."/>
        </authorList>
    </citation>
    <scope>NUCLEOTIDE SEQUENCE</scope>
    <source>
        <strain evidence="12">ARV_011</strain>
    </source>
</reference>
<comment type="catalytic activity">
    <reaction evidence="9">
        <text>S-ubiquitinyl-[E2 ubiquitin-conjugating enzyme]-L-cysteine + [acceptor protein]-L-lysine = [E2 ubiquitin-conjugating enzyme]-L-cysteine + N(6)-ubiquitinyl-[acceptor protein]-L-lysine.</text>
        <dbReference type="EC" id="2.3.2.27"/>
    </reaction>
</comment>
<dbReference type="InterPro" id="IPR024763">
    <property type="entry name" value="VPS11_C"/>
</dbReference>
<gene>
    <name evidence="12" type="ORF">KQ657_004295</name>
</gene>
<dbReference type="PROSITE" id="PS50089">
    <property type="entry name" value="ZF_RING_2"/>
    <property type="match status" value="1"/>
</dbReference>
<name>A0A9P7VC57_9ASCO</name>
<dbReference type="Proteomes" id="UP000790833">
    <property type="component" value="Unassembled WGS sequence"/>
</dbReference>
<dbReference type="InterPro" id="IPR036322">
    <property type="entry name" value="WD40_repeat_dom_sf"/>
</dbReference>
<dbReference type="PIRSF" id="PIRSF007860">
    <property type="entry name" value="VPS11"/>
    <property type="match status" value="1"/>
</dbReference>
<accession>A0A9P7VC57</accession>
<dbReference type="GO" id="GO:0008270">
    <property type="term" value="F:zinc ion binding"/>
    <property type="evidence" value="ECO:0007669"/>
    <property type="project" value="UniProtKB-KW"/>
</dbReference>
<keyword evidence="9" id="KW-0926">Vacuole</keyword>
<dbReference type="Pfam" id="PF12451">
    <property type="entry name" value="VPS11_C"/>
    <property type="match status" value="1"/>
</dbReference>
<dbReference type="InterPro" id="IPR001841">
    <property type="entry name" value="Znf_RING"/>
</dbReference>
<sequence length="1026" mass="117479">MTTAAPFMASYRQLQLFDYTPLRDPNIATPDLLFADSTLSAIVSTESYLVVAVNRCFLRIATPQLQLVRTVLAYDYEYQVTFARVFQGDILVTLAERQGSPAHLKVWDLQRLVLLPQTGDDDESLKHKFISQATISIDTTNAHPISCFQFNDDLSMAVVATANGKVVLIRGDLLRDRGTKQRLIYETNDAITGVEFNKLQDIIYITTTTKIITVQTTGRNHGKPLRVLSPSTGVNIGCTSIDEKSQNLIVGTTSSIKYYSHAARISTFNFEVPKKSLIKFGKNYLLMVTTSEENDDKSQGQLTRVVIFDTLNKHIAFNLTIPKCHINFTFVLKFEASSAFQTVFLLSSDGVLYKLLEKPINQQIEIILQRDLFQIAFNLACQRNLSNSYKHRILKLYADFSYDKQDFEKAISTIIECLDIYKQDLDSIKKKNTAMANDEEDLTIIDDSEDFIMTTISKFKAISKISYLTKFLVKLYDYKMTKNDHVTLLLCCFCKLKMGDELDDFIQKLDLDEQSDFQDLDFPLIINLFKECGYFKQVIKLLLKLKQHSLIVEVLLNDLKRPRECLTYLKTLPIDDLLLILVDYSKKLFEFIPIETTDLLIKVYTGKYMPLPSNLEHPLELPSKVSPAPSTQSEPTLSYGAVAKDLPSTSYRALVAYLKGSDESNGDSDDQTLDEPTYLPPRPQLIFPAFIDNPREFVIFLEASIEMFDRFQGNINDKKELLITLLEVYLSLAQDETIDEIEKESWLGRAKDLLKQYHLILDKPSLLLLSTIYGFKEGEIAAQEDSGMEESLFSSACLAGDINGSLDVMKKYGEKKPQLYKLALRFFISEEKVYRQISKRDFDHVINKIKEHKQMVPLEIVQLLGSVEFTNLELIRDYLLDFVSVQNKEISNNQKLIEYYEQESTRITDQLNELKANPFLIQNNKCSQCQLKLDYPMVHFKCKHSFHQKCMNDNLIISQNVDSNKQHCPLCVNELDEIKSTRQMQFSIKNNDEKFSAGLELSNDKMKFLADYLGKGAMENDVEQQF</sequence>
<dbReference type="GO" id="GO:0030674">
    <property type="term" value="F:protein-macromolecule adaptor activity"/>
    <property type="evidence" value="ECO:0007669"/>
    <property type="project" value="TreeGrafter"/>
</dbReference>
<dbReference type="OrthoDB" id="26184at2759"/>
<evidence type="ECO:0000313" key="12">
    <source>
        <dbReference type="EMBL" id="KAG7194619.1"/>
    </source>
</evidence>
<dbReference type="InterPro" id="IPR057308">
    <property type="entry name" value="CHCR_PEP5_VPS11"/>
</dbReference>
<dbReference type="CDD" id="cd16688">
    <property type="entry name" value="RING-H2_Vps11"/>
    <property type="match status" value="1"/>
</dbReference>
<evidence type="ECO:0000256" key="3">
    <source>
        <dbReference type="ARBA" id="ARBA00022723"/>
    </source>
</evidence>
<evidence type="ECO:0000256" key="10">
    <source>
        <dbReference type="PROSITE-ProRule" id="PRU00175"/>
    </source>
</evidence>
<evidence type="ECO:0000256" key="8">
    <source>
        <dbReference type="ARBA" id="ARBA00029433"/>
    </source>
</evidence>
<dbReference type="Gene3D" id="2.130.10.10">
    <property type="entry name" value="YVTN repeat-like/Quinoprotein amine dehydrogenase"/>
    <property type="match status" value="1"/>
</dbReference>
<keyword evidence="3" id="KW-0479">Metal-binding</keyword>
<dbReference type="EMBL" id="JAHMUF010000006">
    <property type="protein sequence ID" value="KAG7194619.1"/>
    <property type="molecule type" value="Genomic_DNA"/>
</dbReference>
<keyword evidence="13" id="KW-1185">Reference proteome</keyword>
<dbReference type="Pfam" id="PF17122">
    <property type="entry name" value="zf-C3H2C3"/>
    <property type="match status" value="1"/>
</dbReference>
<keyword evidence="4 10" id="KW-0863">Zinc-finger</keyword>